<keyword evidence="1" id="KW-0472">Membrane</keyword>
<evidence type="ECO:0000256" key="1">
    <source>
        <dbReference type="SAM" id="Phobius"/>
    </source>
</evidence>
<dbReference type="InterPro" id="IPR053154">
    <property type="entry name" value="c-di-AMP_regulator"/>
</dbReference>
<dbReference type="Gene3D" id="2.170.120.30">
    <property type="match status" value="1"/>
</dbReference>
<dbReference type="Proteomes" id="UP000184543">
    <property type="component" value="Unassembled WGS sequence"/>
</dbReference>
<reference evidence="3" key="1">
    <citation type="submission" date="2016-11" db="EMBL/GenBank/DDBJ databases">
        <authorList>
            <person name="Varghese N."/>
            <person name="Submissions S."/>
        </authorList>
    </citation>
    <scope>NUCLEOTIDE SEQUENCE [LARGE SCALE GENOMIC DNA]</scope>
    <source>
        <strain evidence="3">DSM 19858</strain>
    </source>
</reference>
<evidence type="ECO:0000313" key="2">
    <source>
        <dbReference type="EMBL" id="SHI94267.1"/>
    </source>
</evidence>
<dbReference type="EMBL" id="FQYU01000002">
    <property type="protein sequence ID" value="SHI94267.1"/>
    <property type="molecule type" value="Genomic_DNA"/>
</dbReference>
<protein>
    <recommendedName>
        <fullName evidence="4">YbbR-like protein</fullName>
    </recommendedName>
</protein>
<dbReference type="PANTHER" id="PTHR37804:SF1">
    <property type="entry name" value="CDAA REGULATORY PROTEIN CDAR"/>
    <property type="match status" value="1"/>
</dbReference>
<name>A0A1M6F992_9FLAO</name>
<evidence type="ECO:0000313" key="3">
    <source>
        <dbReference type="Proteomes" id="UP000184543"/>
    </source>
</evidence>
<dbReference type="Gene3D" id="2.170.120.40">
    <property type="entry name" value="YbbR-like domain"/>
    <property type="match status" value="1"/>
</dbReference>
<dbReference type="STRING" id="192903.SAMN04488513_102341"/>
<feature type="transmembrane region" description="Helical" evidence="1">
    <location>
        <begin position="16"/>
        <end position="32"/>
    </location>
</feature>
<keyword evidence="3" id="KW-1185">Reference proteome</keyword>
<keyword evidence="1" id="KW-1133">Transmembrane helix</keyword>
<sequence>MLIVQKIKSGLKKRKVKIFLIFFLCSALIWFINNLSRSYVDDVVFDLEYVNVPEGYLFESASKSEVDVKLQAGGFQFLRFNFIHKKVFIDLSSLEKNDKGFFAAPSTYRKQIEQQLPGTMSLLDIDNDTLFFKMLAVESKKVPVKPKVELNLAKNYLLDGEMKVVPDSIVVTGPMEEIDTLRWVRSERISLPDMASSFSEEVDLIQSPELENTTYSRYRVTITGEIARFSEKVFKTRIKKVNFPKGTEVRTFPEEVQVLCKAKIERLKQLRPSDFEVTVDYNDLESSDANTLPLKLAKSPDRIHAASLLDKEVEFILKRE</sequence>
<evidence type="ECO:0008006" key="4">
    <source>
        <dbReference type="Google" id="ProtNLM"/>
    </source>
</evidence>
<dbReference type="OrthoDB" id="1150187at2"/>
<accession>A0A1M6F992</accession>
<dbReference type="RefSeq" id="WP_072990848.1">
    <property type="nucleotide sequence ID" value="NZ_FQYU01000002.1"/>
</dbReference>
<dbReference type="AlphaFoldDB" id="A0A1M6F992"/>
<gene>
    <name evidence="2" type="ORF">SAMN04488513_102341</name>
</gene>
<proteinExistence type="predicted"/>
<keyword evidence="1" id="KW-0812">Transmembrane</keyword>
<dbReference type="PANTHER" id="PTHR37804">
    <property type="entry name" value="CDAA REGULATORY PROTEIN CDAR"/>
    <property type="match status" value="1"/>
</dbReference>
<organism evidence="2 3">
    <name type="scientific">Pseudozobellia thermophila</name>
    <dbReference type="NCBI Taxonomy" id="192903"/>
    <lineage>
        <taxon>Bacteria</taxon>
        <taxon>Pseudomonadati</taxon>
        <taxon>Bacteroidota</taxon>
        <taxon>Flavobacteriia</taxon>
        <taxon>Flavobacteriales</taxon>
        <taxon>Flavobacteriaceae</taxon>
        <taxon>Pseudozobellia</taxon>
    </lineage>
</organism>